<protein>
    <submittedName>
        <fullName evidence="5">3,6-anhydro-alpha-L-galactonate cycloisomerase</fullName>
        <ecNumber evidence="5">5.5.1.25</ecNumber>
    </submittedName>
</protein>
<dbReference type="Pfam" id="PF13378">
    <property type="entry name" value="MR_MLE_C"/>
    <property type="match status" value="1"/>
</dbReference>
<dbReference type="InterPro" id="IPR018110">
    <property type="entry name" value="Mandel_Rmase/mucon_lact_enz_CS"/>
</dbReference>
<dbReference type="SUPFAM" id="SSF51604">
    <property type="entry name" value="Enolase C-terminal domain-like"/>
    <property type="match status" value="1"/>
</dbReference>
<dbReference type="SMART" id="SM00922">
    <property type="entry name" value="MR_MLE"/>
    <property type="match status" value="1"/>
</dbReference>
<reference evidence="5 6" key="1">
    <citation type="submission" date="2018-08" db="EMBL/GenBank/DDBJ databases">
        <title>Microbacterium lemovicicum sp. nov., a bacterium isolated from a natural uranium-rich soil.</title>
        <authorList>
            <person name="ORTET P."/>
        </authorList>
    </citation>
    <scope>NUCLEOTIDE SEQUENCE [LARGE SCALE GENOMIC DNA]</scope>
    <source>
        <strain evidence="5 6">Viu22</strain>
    </source>
</reference>
<gene>
    <name evidence="5" type="ORF">CVS47_02898</name>
</gene>
<dbReference type="AlphaFoldDB" id="A0A3Q9J0S8"/>
<dbReference type="EC" id="5.5.1.25" evidence="5"/>
<keyword evidence="6" id="KW-1185">Reference proteome</keyword>
<dbReference type="RefSeq" id="WP_241240175.1">
    <property type="nucleotide sequence ID" value="NZ_CP031423.1"/>
</dbReference>
<organism evidence="5 6">
    <name type="scientific">Microbacterium lemovicicum</name>
    <dbReference type="NCBI Taxonomy" id="1072463"/>
    <lineage>
        <taxon>Bacteria</taxon>
        <taxon>Bacillati</taxon>
        <taxon>Actinomycetota</taxon>
        <taxon>Actinomycetes</taxon>
        <taxon>Micrococcales</taxon>
        <taxon>Microbacteriaceae</taxon>
        <taxon>Microbacterium</taxon>
    </lineage>
</organism>
<dbReference type="GO" id="GO:0016836">
    <property type="term" value="F:hydro-lyase activity"/>
    <property type="evidence" value="ECO:0007669"/>
    <property type="project" value="TreeGrafter"/>
</dbReference>
<keyword evidence="2" id="KW-0479">Metal-binding</keyword>
<keyword evidence="5" id="KW-0413">Isomerase</keyword>
<dbReference type="KEGG" id="mlv:CVS47_02898"/>
<name>A0A3Q9J0S8_9MICO</name>
<dbReference type="GO" id="GO:0000287">
    <property type="term" value="F:magnesium ion binding"/>
    <property type="evidence" value="ECO:0007669"/>
    <property type="project" value="TreeGrafter"/>
</dbReference>
<evidence type="ECO:0000259" key="4">
    <source>
        <dbReference type="SMART" id="SM00922"/>
    </source>
</evidence>
<comment type="cofactor">
    <cofactor evidence="1">
        <name>Mg(2+)</name>
        <dbReference type="ChEBI" id="CHEBI:18420"/>
    </cofactor>
</comment>
<dbReference type="GO" id="GO:0009063">
    <property type="term" value="P:amino acid catabolic process"/>
    <property type="evidence" value="ECO:0007669"/>
    <property type="project" value="InterPro"/>
</dbReference>
<evidence type="ECO:0000313" key="6">
    <source>
        <dbReference type="Proteomes" id="UP000276888"/>
    </source>
</evidence>
<dbReference type="InterPro" id="IPR036849">
    <property type="entry name" value="Enolase-like_C_sf"/>
</dbReference>
<dbReference type="InterPro" id="IPR029017">
    <property type="entry name" value="Enolase-like_N"/>
</dbReference>
<proteinExistence type="predicted"/>
<dbReference type="Pfam" id="PF02746">
    <property type="entry name" value="MR_MLE_N"/>
    <property type="match status" value="1"/>
</dbReference>
<dbReference type="Gene3D" id="3.30.390.10">
    <property type="entry name" value="Enolase-like, N-terminal domain"/>
    <property type="match status" value="1"/>
</dbReference>
<dbReference type="SUPFAM" id="SSF54826">
    <property type="entry name" value="Enolase N-terminal domain-like"/>
    <property type="match status" value="1"/>
</dbReference>
<dbReference type="SFLD" id="SFLDS00001">
    <property type="entry name" value="Enolase"/>
    <property type="match status" value="1"/>
</dbReference>
<dbReference type="PANTHER" id="PTHR13794">
    <property type="entry name" value="ENOLASE SUPERFAMILY, MANDELATE RACEMASE"/>
    <property type="match status" value="1"/>
</dbReference>
<dbReference type="PANTHER" id="PTHR13794:SF58">
    <property type="entry name" value="MITOCHONDRIAL ENOLASE SUPERFAMILY MEMBER 1"/>
    <property type="match status" value="1"/>
</dbReference>
<evidence type="ECO:0000256" key="1">
    <source>
        <dbReference type="ARBA" id="ARBA00001946"/>
    </source>
</evidence>
<dbReference type="InterPro" id="IPR046945">
    <property type="entry name" value="RHMD-like"/>
</dbReference>
<evidence type="ECO:0000313" key="5">
    <source>
        <dbReference type="EMBL" id="AZS38245.1"/>
    </source>
</evidence>
<dbReference type="InterPro" id="IPR013341">
    <property type="entry name" value="Mandelate_racemase_N_dom"/>
</dbReference>
<dbReference type="InterPro" id="IPR013342">
    <property type="entry name" value="Mandelate_racemase_C"/>
</dbReference>
<dbReference type="GO" id="GO:0016853">
    <property type="term" value="F:isomerase activity"/>
    <property type="evidence" value="ECO:0007669"/>
    <property type="project" value="UniProtKB-KW"/>
</dbReference>
<feature type="domain" description="Mandelate racemase/muconate lactonizing enzyme C-terminal" evidence="4">
    <location>
        <begin position="142"/>
        <end position="239"/>
    </location>
</feature>
<dbReference type="PROSITE" id="PS00909">
    <property type="entry name" value="MR_MLE_2"/>
    <property type="match status" value="1"/>
</dbReference>
<dbReference type="CDD" id="cd03316">
    <property type="entry name" value="MR_like"/>
    <property type="match status" value="1"/>
</dbReference>
<dbReference type="InterPro" id="IPR029065">
    <property type="entry name" value="Enolase_C-like"/>
</dbReference>
<dbReference type="EMBL" id="CP031423">
    <property type="protein sequence ID" value="AZS38245.1"/>
    <property type="molecule type" value="Genomic_DNA"/>
</dbReference>
<accession>A0A3Q9J0S8</accession>
<keyword evidence="3" id="KW-0460">Magnesium</keyword>
<sequence>MSAIVRIDIQPLSARMPRPWVPGAPDLHLVRVDVEDAEGRTGSGFSWTPTIGASAVAALLSDDIRAFALGREADPRSLWPDLWAHLHEAGGGGVTTIAMAGLDLALWDLHARQQGVGIAGLLGRRHERLPVYGSGVNLHYTEDELAAQVRRWIDRGLSAVKIKVGRPALAEDVARVALVRELIGPDRELMIDANQRWDLDAATAAAEALSVFEPAWIEEPLRADDTAGFRELARRIDIPIALGENLHTVHRFREAIDGGFAGVLQPNVIRVGGITPFLRIARLAADAGVVIAPHLLPDLSAQVAVCLGAPCWVEDVEDAGFDALGLLSAPSPVRIDGAWAHVDDVPGLGLDLTAPDLSKESL</sequence>
<evidence type="ECO:0000256" key="3">
    <source>
        <dbReference type="ARBA" id="ARBA00022842"/>
    </source>
</evidence>
<dbReference type="Proteomes" id="UP000276888">
    <property type="component" value="Chromosome"/>
</dbReference>
<evidence type="ECO:0000256" key="2">
    <source>
        <dbReference type="ARBA" id="ARBA00022723"/>
    </source>
</evidence>
<dbReference type="Gene3D" id="3.20.20.120">
    <property type="entry name" value="Enolase-like C-terminal domain"/>
    <property type="match status" value="1"/>
</dbReference>
<dbReference type="GO" id="GO:0016052">
    <property type="term" value="P:carbohydrate catabolic process"/>
    <property type="evidence" value="ECO:0007669"/>
    <property type="project" value="TreeGrafter"/>
</dbReference>